<dbReference type="RefSeq" id="WP_342300026.1">
    <property type="nucleotide sequence ID" value="NZ_JBCEVZ010000050.1"/>
</dbReference>
<dbReference type="PROSITE" id="PS51257">
    <property type="entry name" value="PROKAR_LIPOPROTEIN"/>
    <property type="match status" value="1"/>
</dbReference>
<gene>
    <name evidence="1" type="ORF">AAFH49_16920</name>
</gene>
<protein>
    <recommendedName>
        <fullName evidence="3">Lipoprotein</fullName>
    </recommendedName>
</protein>
<keyword evidence="2" id="KW-1185">Reference proteome</keyword>
<proteinExistence type="predicted"/>
<dbReference type="EMBL" id="JBCEVZ010000050">
    <property type="protein sequence ID" value="MEL5995899.1"/>
    <property type="molecule type" value="Genomic_DNA"/>
</dbReference>
<evidence type="ECO:0000313" key="1">
    <source>
        <dbReference type="EMBL" id="MEL5995899.1"/>
    </source>
</evidence>
<evidence type="ECO:0000313" key="2">
    <source>
        <dbReference type="Proteomes" id="UP001479606"/>
    </source>
</evidence>
<comment type="caution">
    <text evidence="1">The sequence shown here is derived from an EMBL/GenBank/DDBJ whole genome shotgun (WGS) entry which is preliminary data.</text>
</comment>
<reference evidence="1 2" key="1">
    <citation type="journal article" date="2018" name="Arch. Microbiol.">
        <title>Hymenobacter segetis sp. nov., isolated from soil.</title>
        <authorList>
            <person name="Ten L.N."/>
            <person name="Lim S.J."/>
            <person name="Kim B.O."/>
            <person name="Kang I.K."/>
            <person name="Jung H.Y."/>
        </authorList>
    </citation>
    <scope>NUCLEOTIDE SEQUENCE [LARGE SCALE GENOMIC DNA]</scope>
    <source>
        <strain evidence="1 2">S7-3-11</strain>
    </source>
</reference>
<dbReference type="Proteomes" id="UP001479606">
    <property type="component" value="Unassembled WGS sequence"/>
</dbReference>
<sequence length="180" mass="19766">MRQRFLPILFLTTLLGCSKSDSNPIADFGEGEGITYRTGSNLPAGPSDPTDWTSDGEWNKQERALFTDLNFDLNGPQQSGLVSVSPAYPNPSAGQANWSLNATRPAGGNAASYSVRALLVNRQYKIMRQLGPTDFVNGIQFSIDYIGAGLSPNELYRLYYVVYNATGLVYKGHGDVRYNR</sequence>
<organism evidence="1 2">
    <name type="scientific">Hymenobacter segetis</name>
    <dbReference type="NCBI Taxonomy" id="2025509"/>
    <lineage>
        <taxon>Bacteria</taxon>
        <taxon>Pseudomonadati</taxon>
        <taxon>Bacteroidota</taxon>
        <taxon>Cytophagia</taxon>
        <taxon>Cytophagales</taxon>
        <taxon>Hymenobacteraceae</taxon>
        <taxon>Hymenobacter</taxon>
    </lineage>
</organism>
<evidence type="ECO:0008006" key="3">
    <source>
        <dbReference type="Google" id="ProtNLM"/>
    </source>
</evidence>
<name>A0ABU9M0R2_9BACT</name>
<accession>A0ABU9M0R2</accession>